<evidence type="ECO:0000313" key="3">
    <source>
        <dbReference type="EMBL" id="MDK3074278.1"/>
    </source>
</evidence>
<sequence length="860" mass="96681">MERVERNGDESDVTRFWELTYAAEFLTKLVAATLVAAIDSSKDRHQYSLEHRLVRADGIGDWVQALEQCLTGPASASLNPNARDLRTQVSQREKGGGWRRSAILDMQEVLRTAYDPSLNVKEQPSLRLWFNLFVQLRNKAKGHGAPTPAKISACVEKLEASVRAVMENSPVADLEWCYLHRNISGKYRVKPLSTDTPSFESLKTKDALSFPNLSSGVYIWLGAPRRVNLLYSDQDCSDFLFPNGDFKKDTFELHSLLSDDRKRNSSSDYQLPPSAQPDSETKGSANLDTLGNVFTNIPIRESTYIDRPTLEKEVLDLVSNDRHPIVTLVGRGGIGKTSLALQVLHSLAFQSRYELIVWFSSRDIDLIQSGAKQVRPNILTDRDTAEFFRELVGWPKIDEANKKIDVVSFMSKQLSECDYGPTLFVFDNFETLQNPQDFYAWLDLNIRLPNKILITSRFRDFKGDFPVEISGMGDSEARQLVLAYSRKLGIKDKVVESDIETILSEAEGHPYIIKILLGEIADRGAFSKPSKLLAKRDDILNALFERTFSSLSPLAARIFLTLSAWKSSVPQLVVEASLLRHAHDGIDPENAIDELVRMSLIERSKDDEGIDQLGVPLSAAIFGREKLQVASSRSLIMEDVRFLQSLGAADRKTDSRSLLPRLQRLFEDSAKRIESGSTTLGNMRPVLEFVARGYPRAWLLLARLERDTGESGWEKISIGYYSRYLQVEPKGEEAEYAWNEILLLYQQTGDEVAEVEAFLSMSEISKPPLGTLSSMANRLNSSSKLRQDLAPDERAAVLLRLASLIEPYREEATATDLSRLGWLYLNSGEVKQAKATASIGLEKDPENTYCKKIMDRLADQ</sequence>
<dbReference type="RefSeq" id="WP_284486210.1">
    <property type="nucleotide sequence ID" value="NZ_JASNJE010000017.1"/>
</dbReference>
<dbReference type="InterPro" id="IPR011990">
    <property type="entry name" value="TPR-like_helical_dom_sf"/>
</dbReference>
<feature type="compositionally biased region" description="Polar residues" evidence="1">
    <location>
        <begin position="276"/>
        <end position="285"/>
    </location>
</feature>
<dbReference type="SUPFAM" id="SSF52540">
    <property type="entry name" value="P-loop containing nucleoside triphosphate hydrolases"/>
    <property type="match status" value="1"/>
</dbReference>
<dbReference type="InterPro" id="IPR002182">
    <property type="entry name" value="NB-ARC"/>
</dbReference>
<keyword evidence="4" id="KW-1185">Reference proteome</keyword>
<accession>A0ABT7FGS2</accession>
<feature type="region of interest" description="Disordered" evidence="1">
    <location>
        <begin position="261"/>
        <end position="285"/>
    </location>
</feature>
<dbReference type="Proteomes" id="UP001227126">
    <property type="component" value="Unassembled WGS sequence"/>
</dbReference>
<evidence type="ECO:0000259" key="2">
    <source>
        <dbReference type="Pfam" id="PF00931"/>
    </source>
</evidence>
<dbReference type="Gene3D" id="3.40.50.300">
    <property type="entry name" value="P-loop containing nucleotide triphosphate hydrolases"/>
    <property type="match status" value="1"/>
</dbReference>
<dbReference type="EMBL" id="JASNJE010000017">
    <property type="protein sequence ID" value="MDK3074278.1"/>
    <property type="molecule type" value="Genomic_DNA"/>
</dbReference>
<proteinExistence type="predicted"/>
<protein>
    <submittedName>
        <fullName evidence="3">NB-ARC domain-containing protein</fullName>
    </submittedName>
</protein>
<comment type="caution">
    <text evidence="3">The sequence shown here is derived from an EMBL/GenBank/DDBJ whole genome shotgun (WGS) entry which is preliminary data.</text>
</comment>
<name>A0ABT7FGS2_9RHOB</name>
<feature type="domain" description="NB-ARC" evidence="2">
    <location>
        <begin position="316"/>
        <end position="361"/>
    </location>
</feature>
<reference evidence="3 4" key="1">
    <citation type="submission" date="2023-05" db="EMBL/GenBank/DDBJ databases">
        <title>Sedimentitalea sp. nov. JM2-8.</title>
        <authorList>
            <person name="Huang J."/>
        </authorList>
    </citation>
    <scope>NUCLEOTIDE SEQUENCE [LARGE SCALE GENOMIC DNA]</scope>
    <source>
        <strain evidence="3 4">JM2-8</strain>
    </source>
</reference>
<evidence type="ECO:0000256" key="1">
    <source>
        <dbReference type="SAM" id="MobiDB-lite"/>
    </source>
</evidence>
<organism evidence="3 4">
    <name type="scientific">Sedimentitalea xiamensis</name>
    <dbReference type="NCBI Taxonomy" id="3050037"/>
    <lineage>
        <taxon>Bacteria</taxon>
        <taxon>Pseudomonadati</taxon>
        <taxon>Pseudomonadota</taxon>
        <taxon>Alphaproteobacteria</taxon>
        <taxon>Rhodobacterales</taxon>
        <taxon>Paracoccaceae</taxon>
        <taxon>Sedimentitalea</taxon>
    </lineage>
</organism>
<evidence type="ECO:0000313" key="4">
    <source>
        <dbReference type="Proteomes" id="UP001227126"/>
    </source>
</evidence>
<gene>
    <name evidence="3" type="ORF">QO034_14295</name>
</gene>
<dbReference type="Pfam" id="PF00931">
    <property type="entry name" value="NB-ARC"/>
    <property type="match status" value="1"/>
</dbReference>
<dbReference type="Gene3D" id="1.25.40.10">
    <property type="entry name" value="Tetratricopeptide repeat domain"/>
    <property type="match status" value="1"/>
</dbReference>
<dbReference type="InterPro" id="IPR027417">
    <property type="entry name" value="P-loop_NTPase"/>
</dbReference>